<evidence type="ECO:0000313" key="3">
    <source>
        <dbReference type="Proteomes" id="UP001333710"/>
    </source>
</evidence>
<organism evidence="2 3">
    <name type="scientific">Planctobacterium marinum</name>
    <dbReference type="NCBI Taxonomy" id="1631968"/>
    <lineage>
        <taxon>Bacteria</taxon>
        <taxon>Pseudomonadati</taxon>
        <taxon>Pseudomonadota</taxon>
        <taxon>Gammaproteobacteria</taxon>
        <taxon>Alteromonadales</taxon>
        <taxon>Alteromonadaceae</taxon>
        <taxon>Planctobacterium</taxon>
    </lineage>
</organism>
<accession>A0AA48KR48</accession>
<keyword evidence="1" id="KW-0732">Signal</keyword>
<name>A0AA48KR48_9ALTE</name>
<dbReference type="RefSeq" id="WP_338291032.1">
    <property type="nucleotide sequence ID" value="NZ_AP027272.1"/>
</dbReference>
<dbReference type="KEGG" id="pmaw:MACH26_05950"/>
<keyword evidence="3" id="KW-1185">Reference proteome</keyword>
<gene>
    <name evidence="2" type="ORF">MACH26_05950</name>
</gene>
<dbReference type="AlphaFoldDB" id="A0AA48KR48"/>
<evidence type="ECO:0000256" key="1">
    <source>
        <dbReference type="SAM" id="SignalP"/>
    </source>
</evidence>
<evidence type="ECO:0000313" key="2">
    <source>
        <dbReference type="EMBL" id="BDX05074.1"/>
    </source>
</evidence>
<dbReference type="Proteomes" id="UP001333710">
    <property type="component" value="Chromosome"/>
</dbReference>
<protein>
    <submittedName>
        <fullName evidence="2">Uncharacterized protein</fullName>
    </submittedName>
</protein>
<feature type="signal peptide" evidence="1">
    <location>
        <begin position="1"/>
        <end position="26"/>
    </location>
</feature>
<dbReference type="EMBL" id="AP027272">
    <property type="protein sequence ID" value="BDX05074.1"/>
    <property type="molecule type" value="Genomic_DNA"/>
</dbReference>
<proteinExistence type="predicted"/>
<sequence>MKTISNKTAIAITALFNLAFSNLSLAEVNHNADLYVTSGYPYENLVERYDSVRIRYVEYTARNEIQCKVELDLGGHISTTPAITTEQKEFMAAPLKACLRRADARQALSTTFE</sequence>
<feature type="chain" id="PRO_5041278597" evidence="1">
    <location>
        <begin position="27"/>
        <end position="113"/>
    </location>
</feature>
<reference evidence="2" key="1">
    <citation type="submission" date="2023-01" db="EMBL/GenBank/DDBJ databases">
        <title>Complete genome sequence of Planctobacterium marinum strain Dej080120_11.</title>
        <authorList>
            <person name="Ueki S."/>
            <person name="Maruyama F."/>
        </authorList>
    </citation>
    <scope>NUCLEOTIDE SEQUENCE</scope>
    <source>
        <strain evidence="2">Dej080120_11</strain>
    </source>
</reference>